<feature type="domain" description="DUF1254" evidence="1">
    <location>
        <begin position="45"/>
        <end position="84"/>
    </location>
</feature>
<dbReference type="KEGG" id="cmiu:B1H56_13380"/>
<dbReference type="PANTHER" id="PTHR36509:SF2">
    <property type="entry name" value="BLL3101 PROTEIN"/>
    <property type="match status" value="1"/>
</dbReference>
<organism evidence="2 3">
    <name type="scientific">Christensenella minuta</name>
    <dbReference type="NCBI Taxonomy" id="626937"/>
    <lineage>
        <taxon>Bacteria</taxon>
        <taxon>Bacillati</taxon>
        <taxon>Bacillota</taxon>
        <taxon>Clostridia</taxon>
        <taxon>Christensenellales</taxon>
        <taxon>Christensenellaceae</taxon>
        <taxon>Christensenella</taxon>
    </lineage>
</organism>
<dbReference type="PANTHER" id="PTHR36509">
    <property type="entry name" value="BLL3101 PROTEIN"/>
    <property type="match status" value="1"/>
</dbReference>
<evidence type="ECO:0000313" key="2">
    <source>
        <dbReference type="EMBL" id="KXK67094.1"/>
    </source>
</evidence>
<reference evidence="2 3" key="1">
    <citation type="submission" date="2016-02" db="EMBL/GenBank/DDBJ databases">
        <authorList>
            <person name="Wen L."/>
            <person name="He K."/>
            <person name="Yang H."/>
        </authorList>
    </citation>
    <scope>NUCLEOTIDE SEQUENCE [LARGE SCALE GENOMIC DNA]</scope>
    <source>
        <strain evidence="2 3">DSM 22607</strain>
    </source>
</reference>
<dbReference type="EMBL" id="LSZW01000002">
    <property type="protein sequence ID" value="KXK67094.1"/>
    <property type="molecule type" value="Genomic_DNA"/>
</dbReference>
<dbReference type="Proteomes" id="UP000070366">
    <property type="component" value="Unassembled WGS sequence"/>
</dbReference>
<comment type="caution">
    <text evidence="2">The sequence shown here is derived from an EMBL/GenBank/DDBJ whole genome shotgun (WGS) entry which is preliminary data.</text>
</comment>
<protein>
    <recommendedName>
        <fullName evidence="1">DUF1254 domain-containing protein</fullName>
    </recommendedName>
</protein>
<proteinExistence type="predicted"/>
<dbReference type="OrthoDB" id="40820at2"/>
<dbReference type="AlphaFoldDB" id="A0A136Q918"/>
<accession>A0A136Q918</accession>
<dbReference type="STRING" id="626937.HMPREF3293_00018"/>
<dbReference type="Pfam" id="PF06863">
    <property type="entry name" value="DUF1254"/>
    <property type="match status" value="1"/>
</dbReference>
<evidence type="ECO:0000259" key="1">
    <source>
        <dbReference type="Pfam" id="PF06863"/>
    </source>
</evidence>
<sequence length="113" mass="12604">MIDPIAAQAQTLEEAYVFAYPPVLLALIRETVTNAEIPTHEKAPINQLFHARVLAAPEIASLTRPNVDTVYSQAYLGLREQPMLFWRSCNTESQGRYDYKLLASLASVLLAGR</sequence>
<name>A0A136Q918_9FIRM</name>
<evidence type="ECO:0000313" key="3">
    <source>
        <dbReference type="Proteomes" id="UP000070366"/>
    </source>
</evidence>
<dbReference type="RefSeq" id="WP_066523356.1">
    <property type="nucleotide sequence ID" value="NZ_CABMOF010000016.1"/>
</dbReference>
<dbReference type="SUPFAM" id="SSF160935">
    <property type="entry name" value="VPA0735-like"/>
    <property type="match status" value="1"/>
</dbReference>
<keyword evidence="3" id="KW-1185">Reference proteome</keyword>
<gene>
    <name evidence="2" type="ORF">HMPREF3293_00018</name>
</gene>
<dbReference type="InterPro" id="IPR010679">
    <property type="entry name" value="DUF1254"/>
</dbReference>